<evidence type="ECO:0000259" key="3">
    <source>
        <dbReference type="PROSITE" id="PS50158"/>
    </source>
</evidence>
<dbReference type="GO" id="GO:0008270">
    <property type="term" value="F:zinc ion binding"/>
    <property type="evidence" value="ECO:0007669"/>
    <property type="project" value="UniProtKB-KW"/>
</dbReference>
<feature type="compositionally biased region" description="Low complexity" evidence="2">
    <location>
        <begin position="126"/>
        <end position="139"/>
    </location>
</feature>
<dbReference type="Pfam" id="PF14223">
    <property type="entry name" value="Retrotran_gag_2"/>
    <property type="match status" value="1"/>
</dbReference>
<evidence type="ECO:0000313" key="5">
    <source>
        <dbReference type="Proteomes" id="UP001605036"/>
    </source>
</evidence>
<protein>
    <recommendedName>
        <fullName evidence="3">CCHC-type domain-containing protein</fullName>
    </recommendedName>
</protein>
<keyword evidence="1" id="KW-0479">Metal-binding</keyword>
<accession>A0ABD1YLL7</accession>
<feature type="region of interest" description="Disordered" evidence="2">
    <location>
        <begin position="123"/>
        <end position="161"/>
    </location>
</feature>
<dbReference type="PROSITE" id="PS50158">
    <property type="entry name" value="ZF_CCHC"/>
    <property type="match status" value="1"/>
</dbReference>
<evidence type="ECO:0000313" key="4">
    <source>
        <dbReference type="EMBL" id="KAL2630367.1"/>
    </source>
</evidence>
<reference evidence="4 5" key="1">
    <citation type="submission" date="2024-09" db="EMBL/GenBank/DDBJ databases">
        <title>Chromosome-scale assembly of Riccia fluitans.</title>
        <authorList>
            <person name="Paukszto L."/>
            <person name="Sawicki J."/>
            <person name="Karawczyk K."/>
            <person name="Piernik-Szablinska J."/>
            <person name="Szczecinska M."/>
            <person name="Mazdziarz M."/>
        </authorList>
    </citation>
    <scope>NUCLEOTIDE SEQUENCE [LARGE SCALE GENOMIC DNA]</scope>
    <source>
        <strain evidence="4">Rf_01</strain>
        <tissue evidence="4">Aerial parts of the thallus</tissue>
    </source>
</reference>
<feature type="region of interest" description="Disordered" evidence="2">
    <location>
        <begin position="68"/>
        <end position="101"/>
    </location>
</feature>
<feature type="compositionally biased region" description="Basic residues" evidence="2">
    <location>
        <begin position="85"/>
        <end position="95"/>
    </location>
</feature>
<feature type="compositionally biased region" description="Basic and acidic residues" evidence="2">
    <location>
        <begin position="70"/>
        <end position="79"/>
    </location>
</feature>
<feature type="domain" description="CCHC-type" evidence="3">
    <location>
        <begin position="106"/>
        <end position="119"/>
    </location>
</feature>
<dbReference type="InterPro" id="IPR036875">
    <property type="entry name" value="Znf_CCHC_sf"/>
</dbReference>
<dbReference type="AlphaFoldDB" id="A0ABD1YLL7"/>
<name>A0ABD1YLL7_9MARC</name>
<dbReference type="Proteomes" id="UP001605036">
    <property type="component" value="Unassembled WGS sequence"/>
</dbReference>
<proteinExistence type="predicted"/>
<dbReference type="EMBL" id="JBHFFA010000004">
    <property type="protein sequence ID" value="KAL2630367.1"/>
    <property type="molecule type" value="Genomic_DNA"/>
</dbReference>
<sequence>MVLGDQPMNDEDKAFMLLRSLPSSLEHLVQTLMYRKDQLSFDDVYSTLLSEDSRKMVGKIKATSTALTIEKSRTRERSGNGKARGGSKGRSKSRGRSQYDKKDMECWKCGKIGHMKKDCEVKAKASEASTSQAKASTSQVNVAANRTEADLLSDEDKLHAL</sequence>
<evidence type="ECO:0000256" key="1">
    <source>
        <dbReference type="PROSITE-ProRule" id="PRU00047"/>
    </source>
</evidence>
<gene>
    <name evidence="4" type="ORF">R1flu_015053</name>
</gene>
<dbReference type="SMART" id="SM00343">
    <property type="entry name" value="ZnF_C2HC"/>
    <property type="match status" value="1"/>
</dbReference>
<keyword evidence="1" id="KW-0863">Zinc-finger</keyword>
<dbReference type="Pfam" id="PF00098">
    <property type="entry name" value="zf-CCHC"/>
    <property type="match status" value="1"/>
</dbReference>
<dbReference type="SUPFAM" id="SSF57756">
    <property type="entry name" value="Retrovirus zinc finger-like domains"/>
    <property type="match status" value="1"/>
</dbReference>
<dbReference type="Gene3D" id="4.10.60.10">
    <property type="entry name" value="Zinc finger, CCHC-type"/>
    <property type="match status" value="1"/>
</dbReference>
<keyword evidence="5" id="KW-1185">Reference proteome</keyword>
<organism evidence="4 5">
    <name type="scientific">Riccia fluitans</name>
    <dbReference type="NCBI Taxonomy" id="41844"/>
    <lineage>
        <taxon>Eukaryota</taxon>
        <taxon>Viridiplantae</taxon>
        <taxon>Streptophyta</taxon>
        <taxon>Embryophyta</taxon>
        <taxon>Marchantiophyta</taxon>
        <taxon>Marchantiopsida</taxon>
        <taxon>Marchantiidae</taxon>
        <taxon>Marchantiales</taxon>
        <taxon>Ricciaceae</taxon>
        <taxon>Riccia</taxon>
    </lineage>
</organism>
<keyword evidence="1" id="KW-0862">Zinc</keyword>
<evidence type="ECO:0000256" key="2">
    <source>
        <dbReference type="SAM" id="MobiDB-lite"/>
    </source>
</evidence>
<comment type="caution">
    <text evidence="4">The sequence shown here is derived from an EMBL/GenBank/DDBJ whole genome shotgun (WGS) entry which is preliminary data.</text>
</comment>
<dbReference type="InterPro" id="IPR001878">
    <property type="entry name" value="Znf_CCHC"/>
</dbReference>